<gene>
    <name evidence="4" type="ORF">DGAL_LOCUS9520</name>
</gene>
<protein>
    <recommendedName>
        <fullName evidence="3">C-type lectin domain-containing protein</fullName>
    </recommendedName>
</protein>
<dbReference type="InterPro" id="IPR016186">
    <property type="entry name" value="C-type_lectin-like/link_sf"/>
</dbReference>
<sequence>MANFPAFGFLILSLLGSIYGSAIEPRACGGSLYVGDEAVIEAPFQENCKWQIQTDEKHVLAFSLVHGGNFEEVLEFFSIHDGIDATELKNQIHHEVGLTSGESITTFYTTSAEAEVRFKKMPTSTLKLKIQKAVYCPFNLGSESQCGRIIDETSCYCATFTKRGQGNHTTYCTENEMKLLSIEDLPEENRIYDAWGTLVNFWTSGTHNKTTGIWTWSSTMTNFYPGFANWAPFEPNNTLVDGNCLTIKSGWFDDPCANLYDAVCESHPEDFVTSTTEAIVSTTTEYATTIAF</sequence>
<keyword evidence="1" id="KW-1015">Disulfide bond</keyword>
<reference evidence="4" key="1">
    <citation type="submission" date="2021-11" db="EMBL/GenBank/DDBJ databases">
        <authorList>
            <person name="Schell T."/>
        </authorList>
    </citation>
    <scope>NUCLEOTIDE SEQUENCE</scope>
    <source>
        <strain evidence="4">M5</strain>
    </source>
</reference>
<dbReference type="CDD" id="cd00037">
    <property type="entry name" value="CLECT"/>
    <property type="match status" value="1"/>
</dbReference>
<dbReference type="InterPro" id="IPR018378">
    <property type="entry name" value="C-type_lectin_CS"/>
</dbReference>
<proteinExistence type="predicted"/>
<keyword evidence="5" id="KW-1185">Reference proteome</keyword>
<dbReference type="SMART" id="SM00034">
    <property type="entry name" value="CLECT"/>
    <property type="match status" value="1"/>
</dbReference>
<organism evidence="4 5">
    <name type="scientific">Daphnia galeata</name>
    <dbReference type="NCBI Taxonomy" id="27404"/>
    <lineage>
        <taxon>Eukaryota</taxon>
        <taxon>Metazoa</taxon>
        <taxon>Ecdysozoa</taxon>
        <taxon>Arthropoda</taxon>
        <taxon>Crustacea</taxon>
        <taxon>Branchiopoda</taxon>
        <taxon>Diplostraca</taxon>
        <taxon>Cladocera</taxon>
        <taxon>Anomopoda</taxon>
        <taxon>Daphniidae</taxon>
        <taxon>Daphnia</taxon>
    </lineage>
</organism>
<accession>A0A8J2WKN3</accession>
<dbReference type="InterPro" id="IPR001304">
    <property type="entry name" value="C-type_lectin-like"/>
</dbReference>
<dbReference type="EMBL" id="CAKKLH010000223">
    <property type="protein sequence ID" value="CAH0106365.1"/>
    <property type="molecule type" value="Genomic_DNA"/>
</dbReference>
<evidence type="ECO:0000256" key="2">
    <source>
        <dbReference type="SAM" id="SignalP"/>
    </source>
</evidence>
<dbReference type="Pfam" id="PF00059">
    <property type="entry name" value="Lectin_C"/>
    <property type="match status" value="1"/>
</dbReference>
<dbReference type="InterPro" id="IPR016187">
    <property type="entry name" value="CTDL_fold"/>
</dbReference>
<evidence type="ECO:0000259" key="3">
    <source>
        <dbReference type="PROSITE" id="PS50041"/>
    </source>
</evidence>
<dbReference type="OrthoDB" id="6354424at2759"/>
<dbReference type="PROSITE" id="PS00615">
    <property type="entry name" value="C_TYPE_LECTIN_1"/>
    <property type="match status" value="1"/>
</dbReference>
<dbReference type="Gene3D" id="3.10.100.10">
    <property type="entry name" value="Mannose-Binding Protein A, subunit A"/>
    <property type="match status" value="1"/>
</dbReference>
<dbReference type="PROSITE" id="PS50041">
    <property type="entry name" value="C_TYPE_LECTIN_2"/>
    <property type="match status" value="1"/>
</dbReference>
<name>A0A8J2WKN3_9CRUS</name>
<feature type="signal peptide" evidence="2">
    <location>
        <begin position="1"/>
        <end position="20"/>
    </location>
</feature>
<evidence type="ECO:0000313" key="4">
    <source>
        <dbReference type="EMBL" id="CAH0106365.1"/>
    </source>
</evidence>
<comment type="caution">
    <text evidence="4">The sequence shown here is derived from an EMBL/GenBank/DDBJ whole genome shotgun (WGS) entry which is preliminary data.</text>
</comment>
<dbReference type="SUPFAM" id="SSF56436">
    <property type="entry name" value="C-type lectin-like"/>
    <property type="match status" value="1"/>
</dbReference>
<dbReference type="Proteomes" id="UP000789390">
    <property type="component" value="Unassembled WGS sequence"/>
</dbReference>
<feature type="domain" description="C-type lectin" evidence="3">
    <location>
        <begin position="151"/>
        <end position="265"/>
    </location>
</feature>
<keyword evidence="2" id="KW-0732">Signal</keyword>
<dbReference type="AlphaFoldDB" id="A0A8J2WKN3"/>
<evidence type="ECO:0000313" key="5">
    <source>
        <dbReference type="Proteomes" id="UP000789390"/>
    </source>
</evidence>
<feature type="chain" id="PRO_5035284097" description="C-type lectin domain-containing protein" evidence="2">
    <location>
        <begin position="21"/>
        <end position="292"/>
    </location>
</feature>
<evidence type="ECO:0000256" key="1">
    <source>
        <dbReference type="ARBA" id="ARBA00023157"/>
    </source>
</evidence>